<feature type="non-terminal residue" evidence="8">
    <location>
        <position position="1"/>
    </location>
</feature>
<dbReference type="GO" id="GO:0008270">
    <property type="term" value="F:zinc ion binding"/>
    <property type="evidence" value="ECO:0007669"/>
    <property type="project" value="UniProtKB-KW"/>
</dbReference>
<dbReference type="GO" id="GO:0003729">
    <property type="term" value="F:mRNA binding"/>
    <property type="evidence" value="ECO:0007669"/>
    <property type="project" value="TreeGrafter"/>
</dbReference>
<evidence type="ECO:0000256" key="5">
    <source>
        <dbReference type="PROSITE-ProRule" id="PRU00723"/>
    </source>
</evidence>
<dbReference type="AlphaFoldDB" id="A0A843WQ97"/>
<protein>
    <recommendedName>
        <fullName evidence="7">C3H1-type domain-containing protein</fullName>
    </recommendedName>
</protein>
<reference evidence="8" key="1">
    <citation type="submission" date="2017-07" db="EMBL/GenBank/DDBJ databases">
        <title>Taro Niue Genome Assembly and Annotation.</title>
        <authorList>
            <person name="Atibalentja N."/>
            <person name="Keating K."/>
            <person name="Fields C.J."/>
        </authorList>
    </citation>
    <scope>NUCLEOTIDE SEQUENCE</scope>
    <source>
        <strain evidence="8">Niue_2</strain>
        <tissue evidence="8">Leaf</tissue>
    </source>
</reference>
<proteinExistence type="predicted"/>
<evidence type="ECO:0000256" key="3">
    <source>
        <dbReference type="ARBA" id="ARBA00022833"/>
    </source>
</evidence>
<dbReference type="InterPro" id="IPR002109">
    <property type="entry name" value="Glutaredoxin"/>
</dbReference>
<feature type="domain" description="C3H1-type" evidence="7">
    <location>
        <begin position="246"/>
        <end position="274"/>
    </location>
</feature>
<feature type="zinc finger region" description="C3H1-type" evidence="5">
    <location>
        <begin position="51"/>
        <end position="79"/>
    </location>
</feature>
<dbReference type="InterPro" id="IPR036249">
    <property type="entry name" value="Thioredoxin-like_sf"/>
</dbReference>
<dbReference type="Pfam" id="PF00462">
    <property type="entry name" value="Glutaredoxin"/>
    <property type="match status" value="1"/>
</dbReference>
<keyword evidence="1 5" id="KW-0479">Metal-binding</keyword>
<evidence type="ECO:0000256" key="1">
    <source>
        <dbReference type="ARBA" id="ARBA00022723"/>
    </source>
</evidence>
<evidence type="ECO:0000256" key="4">
    <source>
        <dbReference type="ARBA" id="ARBA00023125"/>
    </source>
</evidence>
<feature type="domain" description="C3H1-type" evidence="7">
    <location>
        <begin position="208"/>
        <end position="229"/>
    </location>
</feature>
<evidence type="ECO:0000259" key="7">
    <source>
        <dbReference type="PROSITE" id="PS50103"/>
    </source>
</evidence>
<keyword evidence="2 5" id="KW-0863">Zinc-finger</keyword>
<evidence type="ECO:0000256" key="6">
    <source>
        <dbReference type="SAM" id="MobiDB-lite"/>
    </source>
</evidence>
<dbReference type="SMART" id="SM00356">
    <property type="entry name" value="ZnF_C3H1"/>
    <property type="match status" value="3"/>
</dbReference>
<dbReference type="PANTHER" id="PTHR12506:SF50">
    <property type="entry name" value="ZINC FINGER CCCH DOMAIN-CONTAINING PROTEIN 26"/>
    <property type="match status" value="1"/>
</dbReference>
<evidence type="ECO:0000313" key="9">
    <source>
        <dbReference type="Proteomes" id="UP000652761"/>
    </source>
</evidence>
<gene>
    <name evidence="8" type="ORF">Taro_042999</name>
</gene>
<evidence type="ECO:0000313" key="8">
    <source>
        <dbReference type="EMBL" id="MQM10107.1"/>
    </source>
</evidence>
<dbReference type="Gene3D" id="3.40.30.10">
    <property type="entry name" value="Glutaredoxin"/>
    <property type="match status" value="1"/>
</dbReference>
<feature type="domain" description="C3H1-type" evidence="7">
    <location>
        <begin position="51"/>
        <end position="79"/>
    </location>
</feature>
<dbReference type="GO" id="GO:0003677">
    <property type="term" value="F:DNA binding"/>
    <property type="evidence" value="ECO:0007669"/>
    <property type="project" value="UniProtKB-KW"/>
</dbReference>
<dbReference type="SUPFAM" id="SSF90229">
    <property type="entry name" value="CCCH zinc finger"/>
    <property type="match status" value="2"/>
</dbReference>
<dbReference type="PROSITE" id="PS50103">
    <property type="entry name" value="ZF_C3H1"/>
    <property type="match status" value="3"/>
</dbReference>
<feature type="zinc finger region" description="C3H1-type" evidence="5">
    <location>
        <begin position="208"/>
        <end position="229"/>
    </location>
</feature>
<sequence>MPDNRQSQNPSNAVTSSSSAPPENLEDAIWRLNIQDNQEGGDANRNPYPDRPGEPDCSYYMRTGLCGYGSNCRYNHPVHFGQVSSQRELDSLIASVPARGDGAVVAYNLVEMVEMLGLKSAVVIFSVSSCCMCHAVKQLFCGMGVNPMVYELDEDPHGRDIERALMRLLGDPHRPRSLHWRQAGPRHGPGHGLPHKRHSYFILHFYLQYFLKTGTCKFGATCKYHHPRDRLPAMHVMLNMLGLPMRPEEKSCPYYLRTGSCKFGFACKFHHPEPALGAVLPETRPSMYESSGSAVASPSGPPFISGVSSWALPRHPYVSTPHMHGLSAFVPVVIPSSQSTVPTQQGWSTYT</sequence>
<dbReference type="OrthoDB" id="411372at2759"/>
<dbReference type="InterPro" id="IPR036855">
    <property type="entry name" value="Znf_CCCH_sf"/>
</dbReference>
<organism evidence="8 9">
    <name type="scientific">Colocasia esculenta</name>
    <name type="common">Wild taro</name>
    <name type="synonym">Arum esculentum</name>
    <dbReference type="NCBI Taxonomy" id="4460"/>
    <lineage>
        <taxon>Eukaryota</taxon>
        <taxon>Viridiplantae</taxon>
        <taxon>Streptophyta</taxon>
        <taxon>Embryophyta</taxon>
        <taxon>Tracheophyta</taxon>
        <taxon>Spermatophyta</taxon>
        <taxon>Magnoliopsida</taxon>
        <taxon>Liliopsida</taxon>
        <taxon>Araceae</taxon>
        <taxon>Aroideae</taxon>
        <taxon>Colocasieae</taxon>
        <taxon>Colocasia</taxon>
    </lineage>
</organism>
<keyword evidence="9" id="KW-1185">Reference proteome</keyword>
<keyword evidence="4" id="KW-0238">DNA-binding</keyword>
<dbReference type="EMBL" id="NMUH01004577">
    <property type="protein sequence ID" value="MQM10107.1"/>
    <property type="molecule type" value="Genomic_DNA"/>
</dbReference>
<feature type="compositionally biased region" description="Polar residues" evidence="6">
    <location>
        <begin position="1"/>
        <end position="21"/>
    </location>
</feature>
<dbReference type="InterPro" id="IPR050974">
    <property type="entry name" value="Plant_ZF_CCCH"/>
</dbReference>
<evidence type="ECO:0000256" key="2">
    <source>
        <dbReference type="ARBA" id="ARBA00022771"/>
    </source>
</evidence>
<dbReference type="InterPro" id="IPR000571">
    <property type="entry name" value="Znf_CCCH"/>
</dbReference>
<dbReference type="Proteomes" id="UP000652761">
    <property type="component" value="Unassembled WGS sequence"/>
</dbReference>
<dbReference type="Pfam" id="PF00642">
    <property type="entry name" value="zf-CCCH"/>
    <property type="match status" value="3"/>
</dbReference>
<feature type="region of interest" description="Disordered" evidence="6">
    <location>
        <begin position="1"/>
        <end position="27"/>
    </location>
</feature>
<dbReference type="Gene3D" id="4.10.1000.10">
    <property type="entry name" value="Zinc finger, CCCH-type"/>
    <property type="match status" value="2"/>
</dbReference>
<keyword evidence="3 5" id="KW-0862">Zinc</keyword>
<comment type="caution">
    <text evidence="8">The sequence shown here is derived from an EMBL/GenBank/DDBJ whole genome shotgun (WGS) entry which is preliminary data.</text>
</comment>
<accession>A0A843WQ97</accession>
<feature type="zinc finger region" description="C3H1-type" evidence="5">
    <location>
        <begin position="246"/>
        <end position="274"/>
    </location>
</feature>
<name>A0A843WQ97_COLES</name>
<dbReference type="PANTHER" id="PTHR12506">
    <property type="entry name" value="PROTEIN PHOSPHATASE RELATED"/>
    <property type="match status" value="1"/>
</dbReference>
<dbReference type="SUPFAM" id="SSF52833">
    <property type="entry name" value="Thioredoxin-like"/>
    <property type="match status" value="1"/>
</dbReference>
<dbReference type="PROSITE" id="PS51354">
    <property type="entry name" value="GLUTAREDOXIN_2"/>
    <property type="match status" value="1"/>
</dbReference>